<keyword evidence="5 10" id="KW-0812">Transmembrane</keyword>
<reference evidence="12" key="1">
    <citation type="journal article" date="2019" name="Int. J. Syst. Evol. Microbiol.">
        <title>The Global Catalogue of Microorganisms (GCM) 10K type strain sequencing project: providing services to taxonomists for standard genome sequencing and annotation.</title>
        <authorList>
            <consortium name="The Broad Institute Genomics Platform"/>
            <consortium name="The Broad Institute Genome Sequencing Center for Infectious Disease"/>
            <person name="Wu L."/>
            <person name="Ma J."/>
        </authorList>
    </citation>
    <scope>NUCLEOTIDE SEQUENCE [LARGE SCALE GENOMIC DNA]</scope>
    <source>
        <strain evidence="12">JCM 17805</strain>
    </source>
</reference>
<keyword evidence="7 10" id="KW-1133">Transmembrane helix</keyword>
<protein>
    <recommendedName>
        <fullName evidence="4">Cytochrome c oxidase assembly protein CtaG</fullName>
    </recommendedName>
</protein>
<dbReference type="Proteomes" id="UP001500604">
    <property type="component" value="Unassembled WGS sequence"/>
</dbReference>
<keyword evidence="12" id="KW-1185">Reference proteome</keyword>
<accession>A0ABP8V7U7</accession>
<evidence type="ECO:0000256" key="7">
    <source>
        <dbReference type="ARBA" id="ARBA00022989"/>
    </source>
</evidence>
<evidence type="ECO:0000256" key="6">
    <source>
        <dbReference type="ARBA" id="ARBA00022968"/>
    </source>
</evidence>
<dbReference type="PANTHER" id="PTHR21320">
    <property type="entry name" value="CYTOCHROME C OXIDASE ASSEMBLY PROTEIN COX11-RELATED"/>
    <property type="match status" value="1"/>
</dbReference>
<comment type="similarity">
    <text evidence="3">Belongs to the COX11/CtaG family.</text>
</comment>
<dbReference type="RefSeq" id="WP_345197767.1">
    <property type="nucleotide sequence ID" value="NZ_BAABFL010000451.1"/>
</dbReference>
<dbReference type="NCBIfam" id="NF003465">
    <property type="entry name" value="PRK05089.1"/>
    <property type="match status" value="1"/>
</dbReference>
<dbReference type="InterPro" id="IPR007533">
    <property type="entry name" value="Cyt_c_oxidase_assmbl_CtaG"/>
</dbReference>
<evidence type="ECO:0000313" key="11">
    <source>
        <dbReference type="EMBL" id="GAA4651396.1"/>
    </source>
</evidence>
<evidence type="ECO:0000256" key="9">
    <source>
        <dbReference type="ARBA" id="ARBA00023136"/>
    </source>
</evidence>
<keyword evidence="8" id="KW-0186">Copper</keyword>
<feature type="transmembrane region" description="Helical" evidence="10">
    <location>
        <begin position="12"/>
        <end position="31"/>
    </location>
</feature>
<sequence>MVLQGAQKTVIKATLTAVAMFGFGFAMVPLYDVFCKVTGLNGKTSDTPYEYRAETARVDTSRTVTIQFVSTNNANMSWAFSPSIRKVTVHPGEVAELSFNVRNPTGQRMIGQAIPSVTPFDGTDFLHKTECFCFTTQPLEAFEEKNMPLKIIIDPALPRHIKKLTLSYTLFDVTDMYAAAGTP</sequence>
<name>A0ABP8V7U7_9GAMM</name>
<keyword evidence="9 10" id="KW-0472">Membrane</keyword>
<evidence type="ECO:0000256" key="3">
    <source>
        <dbReference type="ARBA" id="ARBA00009620"/>
    </source>
</evidence>
<dbReference type="SUPFAM" id="SSF110111">
    <property type="entry name" value="Ctag/Cox11"/>
    <property type="match status" value="1"/>
</dbReference>
<dbReference type="InterPro" id="IPR023471">
    <property type="entry name" value="CtaG/Cox11_dom_sf"/>
</dbReference>
<evidence type="ECO:0000256" key="8">
    <source>
        <dbReference type="ARBA" id="ARBA00023008"/>
    </source>
</evidence>
<dbReference type="Pfam" id="PF04442">
    <property type="entry name" value="CtaG_Cox11"/>
    <property type="match status" value="1"/>
</dbReference>
<evidence type="ECO:0000256" key="10">
    <source>
        <dbReference type="SAM" id="Phobius"/>
    </source>
</evidence>
<evidence type="ECO:0000256" key="5">
    <source>
        <dbReference type="ARBA" id="ARBA00022692"/>
    </source>
</evidence>
<evidence type="ECO:0000256" key="1">
    <source>
        <dbReference type="ARBA" id="ARBA00004007"/>
    </source>
</evidence>
<dbReference type="PANTHER" id="PTHR21320:SF3">
    <property type="entry name" value="CYTOCHROME C OXIDASE ASSEMBLY PROTEIN COX11, MITOCHONDRIAL-RELATED"/>
    <property type="match status" value="1"/>
</dbReference>
<organism evidence="11 12">
    <name type="scientific">Kistimonas scapharcae</name>
    <dbReference type="NCBI Taxonomy" id="1036133"/>
    <lineage>
        <taxon>Bacteria</taxon>
        <taxon>Pseudomonadati</taxon>
        <taxon>Pseudomonadota</taxon>
        <taxon>Gammaproteobacteria</taxon>
        <taxon>Oceanospirillales</taxon>
        <taxon>Endozoicomonadaceae</taxon>
        <taxon>Kistimonas</taxon>
    </lineage>
</organism>
<proteinExistence type="inferred from homology"/>
<keyword evidence="6" id="KW-0735">Signal-anchor</keyword>
<comment type="function">
    <text evidence="1">Exerts its effect at some terminal stage of cytochrome c oxidase synthesis, probably by being involved in the insertion of the copper B into subunit I.</text>
</comment>
<comment type="subcellular location">
    <subcellularLocation>
        <location evidence="2">Cell inner membrane</location>
        <topology evidence="2">Single-pass type II membrane protein</topology>
        <orientation evidence="2">Periplasmic side</orientation>
    </subcellularLocation>
</comment>
<dbReference type="PIRSF" id="PIRSF005413">
    <property type="entry name" value="COX11"/>
    <property type="match status" value="1"/>
</dbReference>
<gene>
    <name evidence="11" type="ORF">GCM10023116_36800</name>
</gene>
<dbReference type="EMBL" id="BAABFL010000451">
    <property type="protein sequence ID" value="GAA4651396.1"/>
    <property type="molecule type" value="Genomic_DNA"/>
</dbReference>
<comment type="caution">
    <text evidence="11">The sequence shown here is derived from an EMBL/GenBank/DDBJ whole genome shotgun (WGS) entry which is preliminary data.</text>
</comment>
<dbReference type="Gene3D" id="2.60.370.10">
    <property type="entry name" value="Ctag/Cox11"/>
    <property type="match status" value="1"/>
</dbReference>
<evidence type="ECO:0000256" key="2">
    <source>
        <dbReference type="ARBA" id="ARBA00004382"/>
    </source>
</evidence>
<evidence type="ECO:0000313" key="12">
    <source>
        <dbReference type="Proteomes" id="UP001500604"/>
    </source>
</evidence>
<evidence type="ECO:0000256" key="4">
    <source>
        <dbReference type="ARBA" id="ARBA00015384"/>
    </source>
</evidence>